<evidence type="ECO:0000256" key="6">
    <source>
        <dbReference type="ARBA" id="ARBA00022729"/>
    </source>
</evidence>
<evidence type="ECO:0000256" key="1">
    <source>
        <dbReference type="ARBA" id="ARBA00004571"/>
    </source>
</evidence>
<dbReference type="InterPro" id="IPR023614">
    <property type="entry name" value="Porin_dom_sf"/>
</dbReference>
<evidence type="ECO:0000256" key="11">
    <source>
        <dbReference type="SAM" id="SignalP"/>
    </source>
</evidence>
<keyword evidence="6 11" id="KW-0732">Signal</keyword>
<evidence type="ECO:0000256" key="4">
    <source>
        <dbReference type="ARBA" id="ARBA00022452"/>
    </source>
</evidence>
<evidence type="ECO:0000256" key="2">
    <source>
        <dbReference type="ARBA" id="ARBA00011233"/>
    </source>
</evidence>
<evidence type="ECO:0000313" key="13">
    <source>
        <dbReference type="EMBL" id="SMB21814.1"/>
    </source>
</evidence>
<keyword evidence="4" id="KW-1134">Transmembrane beta strand</keyword>
<name>A0A7Z7MUL6_9PROT</name>
<evidence type="ECO:0000256" key="8">
    <source>
        <dbReference type="ARBA" id="ARBA00023114"/>
    </source>
</evidence>
<evidence type="ECO:0000256" key="9">
    <source>
        <dbReference type="ARBA" id="ARBA00023136"/>
    </source>
</evidence>
<dbReference type="InterPro" id="IPR001702">
    <property type="entry name" value="Porin_Gram-ve"/>
</dbReference>
<keyword evidence="3" id="KW-0813">Transport</keyword>
<sequence length="364" mass="38510">MQKKLIALAVTGLLSTGAFAQSSAVTVYGVADLSFDVVKSSGFPGGALNVGSYTRVSSNGSYIGFKGTEDLGNGLKALFQLETGLNVDGNQGGNSLFGDGTTRDSFVGLNGGFGEVKLGTLTTPTRALGTAMDVNAGSTGIGDNKALLNRAGFDTRQGNAVQYTTPSMAGFSAAAAYVSGEDKRANALSPRNSSAWDLGLNYNNGPILLGLAYVTGQEKNTWDDKLRNLRVAGAYDFGVASIRLVWDQVKEKDNAGYDFKQSVWGIGGTYNVVPNGKLIAQFYKAADEKYNGVKAADSGAKLFEIGYEHSLSKRTMLKVVYARLNNEDNANFNFATNPVRKPGNNWSVPGIDPSGLQIGIRHSF</sequence>
<keyword evidence="8" id="KW-0626">Porin</keyword>
<keyword evidence="7" id="KW-0406">Ion transport</keyword>
<organism evidence="13 14">
    <name type="scientific">Sterolibacterium denitrificans</name>
    <dbReference type="NCBI Taxonomy" id="157592"/>
    <lineage>
        <taxon>Bacteria</taxon>
        <taxon>Pseudomonadati</taxon>
        <taxon>Pseudomonadota</taxon>
        <taxon>Betaproteobacteria</taxon>
        <taxon>Nitrosomonadales</taxon>
        <taxon>Sterolibacteriaceae</taxon>
        <taxon>Sterolibacterium</taxon>
    </lineage>
</organism>
<evidence type="ECO:0000256" key="7">
    <source>
        <dbReference type="ARBA" id="ARBA00023065"/>
    </source>
</evidence>
<dbReference type="GO" id="GO:0009279">
    <property type="term" value="C:cell outer membrane"/>
    <property type="evidence" value="ECO:0007669"/>
    <property type="project" value="UniProtKB-SubCell"/>
</dbReference>
<dbReference type="PANTHER" id="PTHR34501:SF9">
    <property type="entry name" value="MAJOR OUTER MEMBRANE PROTEIN P.IA"/>
    <property type="match status" value="1"/>
</dbReference>
<evidence type="ECO:0000256" key="5">
    <source>
        <dbReference type="ARBA" id="ARBA00022692"/>
    </source>
</evidence>
<dbReference type="Pfam" id="PF13609">
    <property type="entry name" value="Porin_4"/>
    <property type="match status" value="1"/>
</dbReference>
<dbReference type="InterPro" id="IPR002299">
    <property type="entry name" value="Porin_Neis"/>
</dbReference>
<feature type="signal peptide" evidence="11">
    <location>
        <begin position="1"/>
        <end position="20"/>
    </location>
</feature>
<dbReference type="SUPFAM" id="SSF56935">
    <property type="entry name" value="Porins"/>
    <property type="match status" value="1"/>
</dbReference>
<dbReference type="PRINTS" id="PR00184">
    <property type="entry name" value="NEISSPPORIN"/>
</dbReference>
<dbReference type="PANTHER" id="PTHR34501">
    <property type="entry name" value="PROTEIN YDDL-RELATED"/>
    <property type="match status" value="1"/>
</dbReference>
<evidence type="ECO:0000259" key="12">
    <source>
        <dbReference type="Pfam" id="PF13609"/>
    </source>
</evidence>
<proteinExistence type="predicted"/>
<dbReference type="Proteomes" id="UP000242886">
    <property type="component" value="Chromosome SDENCHOL"/>
</dbReference>
<dbReference type="GO" id="GO:0034220">
    <property type="term" value="P:monoatomic ion transmembrane transport"/>
    <property type="evidence" value="ECO:0007669"/>
    <property type="project" value="InterPro"/>
</dbReference>
<dbReference type="GO" id="GO:0015288">
    <property type="term" value="F:porin activity"/>
    <property type="evidence" value="ECO:0007669"/>
    <property type="project" value="UniProtKB-KW"/>
</dbReference>
<reference evidence="13" key="1">
    <citation type="submission" date="2017-03" db="EMBL/GenBank/DDBJ databases">
        <authorList>
            <consortium name="AG Boll"/>
        </authorList>
    </citation>
    <scope>NUCLEOTIDE SEQUENCE [LARGE SCALE GENOMIC DNA]</scope>
    <source>
        <strain evidence="13">Chol</strain>
    </source>
</reference>
<evidence type="ECO:0000256" key="3">
    <source>
        <dbReference type="ARBA" id="ARBA00022448"/>
    </source>
</evidence>
<dbReference type="AlphaFoldDB" id="A0A7Z7MUL6"/>
<keyword evidence="5" id="KW-0812">Transmembrane</keyword>
<dbReference type="PRINTS" id="PR00182">
    <property type="entry name" value="ECOLNEIPORIN"/>
</dbReference>
<evidence type="ECO:0000256" key="10">
    <source>
        <dbReference type="ARBA" id="ARBA00023237"/>
    </source>
</evidence>
<accession>A0A7Z7MUL6</accession>
<protein>
    <submittedName>
        <fullName evidence="13">Outer membrane porin protein 32</fullName>
    </submittedName>
</protein>
<dbReference type="InterPro" id="IPR050298">
    <property type="entry name" value="Gram-neg_bact_OMP"/>
</dbReference>
<dbReference type="CDD" id="cd00342">
    <property type="entry name" value="gram_neg_porins"/>
    <property type="match status" value="1"/>
</dbReference>
<keyword evidence="9" id="KW-0472">Membrane</keyword>
<evidence type="ECO:0000313" key="14">
    <source>
        <dbReference type="Proteomes" id="UP000242886"/>
    </source>
</evidence>
<feature type="chain" id="PRO_5030832486" evidence="11">
    <location>
        <begin position="21"/>
        <end position="364"/>
    </location>
</feature>
<dbReference type="GO" id="GO:0046930">
    <property type="term" value="C:pore complex"/>
    <property type="evidence" value="ECO:0007669"/>
    <property type="project" value="UniProtKB-KW"/>
</dbReference>
<comment type="subunit">
    <text evidence="2">Homotrimer.</text>
</comment>
<comment type="subcellular location">
    <subcellularLocation>
        <location evidence="1">Cell outer membrane</location>
        <topology evidence="1">Multi-pass membrane protein</topology>
    </subcellularLocation>
</comment>
<keyword evidence="10" id="KW-0998">Cell outer membrane</keyword>
<gene>
    <name evidence="13" type="ORF">SDENCHOL_10402</name>
</gene>
<dbReference type="EMBL" id="LT837803">
    <property type="protein sequence ID" value="SMB21814.1"/>
    <property type="molecule type" value="Genomic_DNA"/>
</dbReference>
<keyword evidence="14" id="KW-1185">Reference proteome</keyword>
<dbReference type="RefSeq" id="WP_154715808.1">
    <property type="nucleotide sequence ID" value="NZ_LT837803.1"/>
</dbReference>
<feature type="domain" description="Porin" evidence="12">
    <location>
        <begin position="7"/>
        <end position="329"/>
    </location>
</feature>
<dbReference type="Gene3D" id="2.40.160.10">
    <property type="entry name" value="Porin"/>
    <property type="match status" value="1"/>
</dbReference>
<dbReference type="InterPro" id="IPR033900">
    <property type="entry name" value="Gram_neg_porin_domain"/>
</dbReference>